<dbReference type="SUPFAM" id="SSF46785">
    <property type="entry name" value="Winged helix' DNA-binding domain"/>
    <property type="match status" value="1"/>
</dbReference>
<keyword evidence="4" id="KW-0804">Transcription</keyword>
<keyword evidence="2" id="KW-0805">Transcription regulation</keyword>
<dbReference type="PANTHER" id="PTHR30579">
    <property type="entry name" value="TRANSCRIPTIONAL REGULATOR"/>
    <property type="match status" value="1"/>
</dbReference>
<evidence type="ECO:0000256" key="4">
    <source>
        <dbReference type="ARBA" id="ARBA00023163"/>
    </source>
</evidence>
<evidence type="ECO:0000256" key="1">
    <source>
        <dbReference type="ARBA" id="ARBA00009437"/>
    </source>
</evidence>
<dbReference type="PRINTS" id="PR00039">
    <property type="entry name" value="HTHLYSR"/>
</dbReference>
<name>A0ABY4EDU5_VITST</name>
<proteinExistence type="inferred from homology"/>
<dbReference type="InterPro" id="IPR000847">
    <property type="entry name" value="LysR_HTH_N"/>
</dbReference>
<evidence type="ECO:0000256" key="3">
    <source>
        <dbReference type="ARBA" id="ARBA00023125"/>
    </source>
</evidence>
<evidence type="ECO:0000259" key="5">
    <source>
        <dbReference type="PROSITE" id="PS50931"/>
    </source>
</evidence>
<dbReference type="RefSeq" id="WP_019957708.1">
    <property type="nucleotide sequence ID" value="NZ_CP091512.1"/>
</dbReference>
<reference evidence="6" key="1">
    <citation type="submission" date="2021-12" db="EMBL/GenBank/DDBJ databases">
        <authorList>
            <person name="Veyrier F.J."/>
        </authorList>
    </citation>
    <scope>NUCLEOTIDE SEQUENCE</scope>
    <source>
        <strain evidence="6">SAG 1488-6</strain>
    </source>
</reference>
<comment type="similarity">
    <text evidence="1">Belongs to the LysR transcriptional regulatory family.</text>
</comment>
<keyword evidence="3" id="KW-0238">DNA-binding</keyword>
<dbReference type="EMBL" id="CP091512">
    <property type="protein sequence ID" value="UOO93508.1"/>
    <property type="molecule type" value="Genomic_DNA"/>
</dbReference>
<gene>
    <name evidence="6" type="ORF">LVJ81_05645</name>
</gene>
<evidence type="ECO:0000313" key="6">
    <source>
        <dbReference type="EMBL" id="UOO93508.1"/>
    </source>
</evidence>
<sequence>MQDLQIDWLRTFVAVVDTGSITAAARQVSRSQSAVSMQLKKLEDSIGHTLLNRSPRHLSLTPTGFDLLTYARQLIELHAQAQVAMHGHSLSGKVSFGVPDDYVSTYLAPVLRTFANKFNDIEISLVCEPSSALLPRIDKGEIDLALVTRDTALRGDPSPGTLVFHEQLMWVASEQHEVWRKQPLPLALHEYGNRFRSAILNSLAAQNRSYRVAYSSANVHGQLAMVEAGLAVAIVTRCSVPPHLKVLDSRHGLPELPKMEVALVRSQDSWRSQAVDALYQEVMHMLQIQA</sequence>
<dbReference type="InterPro" id="IPR036390">
    <property type="entry name" value="WH_DNA-bd_sf"/>
</dbReference>
<dbReference type="PANTHER" id="PTHR30579:SF7">
    <property type="entry name" value="HTH-TYPE TRANSCRIPTIONAL REGULATOR LRHA-RELATED"/>
    <property type="match status" value="1"/>
</dbReference>
<dbReference type="SUPFAM" id="SSF53850">
    <property type="entry name" value="Periplasmic binding protein-like II"/>
    <property type="match status" value="1"/>
</dbReference>
<accession>A0ABY4EDU5</accession>
<evidence type="ECO:0000313" key="7">
    <source>
        <dbReference type="Proteomes" id="UP000832034"/>
    </source>
</evidence>
<dbReference type="InterPro" id="IPR036388">
    <property type="entry name" value="WH-like_DNA-bd_sf"/>
</dbReference>
<dbReference type="Gene3D" id="1.10.10.10">
    <property type="entry name" value="Winged helix-like DNA-binding domain superfamily/Winged helix DNA-binding domain"/>
    <property type="match status" value="1"/>
</dbReference>
<dbReference type="Gene3D" id="3.40.190.10">
    <property type="entry name" value="Periplasmic binding protein-like II"/>
    <property type="match status" value="2"/>
</dbReference>
<dbReference type="PROSITE" id="PS50931">
    <property type="entry name" value="HTH_LYSR"/>
    <property type="match status" value="1"/>
</dbReference>
<keyword evidence="7" id="KW-1185">Reference proteome</keyword>
<dbReference type="Pfam" id="PF00126">
    <property type="entry name" value="HTH_1"/>
    <property type="match status" value="1"/>
</dbReference>
<dbReference type="Pfam" id="PF03466">
    <property type="entry name" value="LysR_substrate"/>
    <property type="match status" value="1"/>
</dbReference>
<organism evidence="6 7">
    <name type="scientific">Vitreoscilla stercoraria</name>
    <dbReference type="NCBI Taxonomy" id="61"/>
    <lineage>
        <taxon>Bacteria</taxon>
        <taxon>Pseudomonadati</taxon>
        <taxon>Pseudomonadota</taxon>
        <taxon>Betaproteobacteria</taxon>
        <taxon>Neisseriales</taxon>
        <taxon>Neisseriaceae</taxon>
        <taxon>Vitreoscilla</taxon>
    </lineage>
</organism>
<reference evidence="6" key="2">
    <citation type="journal article" date="2022" name="Res Sq">
        <title>Evolution of multicellular longitudinally dividing oral cavity symbionts (Neisseriaceae).</title>
        <authorList>
            <person name="Nyongesa S."/>
            <person name="Weber P."/>
            <person name="Bernet E."/>
            <person name="Pullido F."/>
            <person name="Nieckarz M."/>
            <person name="Delaby M."/>
            <person name="Nieves C."/>
            <person name="Viehboeck T."/>
            <person name="Krause N."/>
            <person name="Rivera-Millot A."/>
            <person name="Nakamura A."/>
            <person name="Vischer N."/>
            <person name="VanNieuwenhze M."/>
            <person name="Brun Y."/>
            <person name="Cava F."/>
            <person name="Bulgheresi S."/>
            <person name="Veyrier F."/>
        </authorList>
    </citation>
    <scope>NUCLEOTIDE SEQUENCE</scope>
    <source>
        <strain evidence="6">SAG 1488-6</strain>
    </source>
</reference>
<dbReference type="Proteomes" id="UP000832034">
    <property type="component" value="Chromosome"/>
</dbReference>
<dbReference type="InterPro" id="IPR050176">
    <property type="entry name" value="LTTR"/>
</dbReference>
<evidence type="ECO:0000256" key="2">
    <source>
        <dbReference type="ARBA" id="ARBA00023015"/>
    </source>
</evidence>
<protein>
    <submittedName>
        <fullName evidence="6">LysR family transcriptional regulator</fullName>
    </submittedName>
</protein>
<dbReference type="InterPro" id="IPR005119">
    <property type="entry name" value="LysR_subst-bd"/>
</dbReference>
<feature type="domain" description="HTH lysR-type" evidence="5">
    <location>
        <begin position="4"/>
        <end position="61"/>
    </location>
</feature>